<evidence type="ECO:0000313" key="1">
    <source>
        <dbReference type="EMBL" id="KXN67720.1"/>
    </source>
</evidence>
<organism evidence="1 2">
    <name type="scientific">Conidiobolus coronatus (strain ATCC 28846 / CBS 209.66 / NRRL 28638)</name>
    <name type="common">Delacroixia coronata</name>
    <dbReference type="NCBI Taxonomy" id="796925"/>
    <lineage>
        <taxon>Eukaryota</taxon>
        <taxon>Fungi</taxon>
        <taxon>Fungi incertae sedis</taxon>
        <taxon>Zoopagomycota</taxon>
        <taxon>Entomophthoromycotina</taxon>
        <taxon>Entomophthoromycetes</taxon>
        <taxon>Entomophthorales</taxon>
        <taxon>Ancylistaceae</taxon>
        <taxon>Conidiobolus</taxon>
    </lineage>
</organism>
<dbReference type="EMBL" id="KQ964617">
    <property type="protein sequence ID" value="KXN67720.1"/>
    <property type="molecule type" value="Genomic_DNA"/>
</dbReference>
<name>A0A137NXW7_CONC2</name>
<reference evidence="1 2" key="1">
    <citation type="journal article" date="2015" name="Genome Biol. Evol.">
        <title>Phylogenomic analyses indicate that early fungi evolved digesting cell walls of algal ancestors of land plants.</title>
        <authorList>
            <person name="Chang Y."/>
            <person name="Wang S."/>
            <person name="Sekimoto S."/>
            <person name="Aerts A.L."/>
            <person name="Choi C."/>
            <person name="Clum A."/>
            <person name="LaButti K.M."/>
            <person name="Lindquist E.A."/>
            <person name="Yee Ngan C."/>
            <person name="Ohm R.A."/>
            <person name="Salamov A.A."/>
            <person name="Grigoriev I.V."/>
            <person name="Spatafora J.W."/>
            <person name="Berbee M.L."/>
        </authorList>
    </citation>
    <scope>NUCLEOTIDE SEQUENCE [LARGE SCALE GENOMIC DNA]</scope>
    <source>
        <strain evidence="1 2">NRRL 28638</strain>
    </source>
</reference>
<sequence>MDNSEIQIDWGSVIIKNYLHQYLSKSDIFTISQISKKVRQDLNSILFNTLTITEDYLYTYQNYFKHETIYTFQNLQYWEKLRLFSKFNFNREIAFKTNQIDGFVDQLNSELKDIALNFRTLNFDSLNKAGYFLIPLTYRFLNLSQLTLISLEVPLFQFSLILSKLQKLEILNLQSISLLKSSEDLEIANILHFPQSLIELTYSLIWIDVTDLPRLSTIEFVTNENLRYTNVDLELTPQYLPNLKKLDYCNMRLSTQLTKFIELNLQLEYLHLPNIFLDIVNREIIDRMSNLKDLSVHYIG</sequence>
<evidence type="ECO:0008006" key="3">
    <source>
        <dbReference type="Google" id="ProtNLM"/>
    </source>
</evidence>
<keyword evidence="2" id="KW-1185">Reference proteome</keyword>
<dbReference type="SUPFAM" id="SSF52047">
    <property type="entry name" value="RNI-like"/>
    <property type="match status" value="1"/>
</dbReference>
<dbReference type="InterPro" id="IPR032675">
    <property type="entry name" value="LRR_dom_sf"/>
</dbReference>
<dbReference type="Proteomes" id="UP000070444">
    <property type="component" value="Unassembled WGS sequence"/>
</dbReference>
<dbReference type="AlphaFoldDB" id="A0A137NXW7"/>
<gene>
    <name evidence="1" type="ORF">CONCODRAFT_167198</name>
</gene>
<dbReference type="Gene3D" id="3.80.10.10">
    <property type="entry name" value="Ribonuclease Inhibitor"/>
    <property type="match status" value="1"/>
</dbReference>
<evidence type="ECO:0000313" key="2">
    <source>
        <dbReference type="Proteomes" id="UP000070444"/>
    </source>
</evidence>
<accession>A0A137NXW7</accession>
<protein>
    <recommendedName>
        <fullName evidence="3">F-box domain-containing protein</fullName>
    </recommendedName>
</protein>
<proteinExistence type="predicted"/>